<sequence>MFDNRWDNWSGDFAESFAAEQLDSRVRGCVSEILSHFGQSVRSIDRDFPDEVSAGTFATVLTEKMPRLVLPDDARPLAPEVIAQFLEYLRDTGRVGEGADWAAQIRVIARSYNDRLKPGGGVKGVPIRRPAEVASAGRNDPCPCGSGKKFKKCCMGRA</sequence>
<dbReference type="SUPFAM" id="SSF103642">
    <property type="entry name" value="Sec-C motif"/>
    <property type="match status" value="1"/>
</dbReference>
<name>A0AAU7CH42_9BACT</name>
<dbReference type="Gene3D" id="3.10.450.50">
    <property type="match status" value="1"/>
</dbReference>
<organism evidence="1">
    <name type="scientific">Singulisphaera sp. Ch08</name>
    <dbReference type="NCBI Taxonomy" id="3120278"/>
    <lineage>
        <taxon>Bacteria</taxon>
        <taxon>Pseudomonadati</taxon>
        <taxon>Planctomycetota</taxon>
        <taxon>Planctomycetia</taxon>
        <taxon>Isosphaerales</taxon>
        <taxon>Isosphaeraceae</taxon>
        <taxon>Singulisphaera</taxon>
    </lineage>
</organism>
<dbReference type="InterPro" id="IPR004027">
    <property type="entry name" value="SEC_C_motif"/>
</dbReference>
<dbReference type="EMBL" id="CP155447">
    <property type="protein sequence ID" value="XBH04540.1"/>
    <property type="molecule type" value="Genomic_DNA"/>
</dbReference>
<dbReference type="RefSeq" id="WP_406697311.1">
    <property type="nucleotide sequence ID" value="NZ_CP155447.1"/>
</dbReference>
<protein>
    <submittedName>
        <fullName evidence="1">SEC-C metal-binding domain-containing protein</fullName>
    </submittedName>
</protein>
<reference evidence="1" key="1">
    <citation type="submission" date="2024-05" db="EMBL/GenBank/DDBJ databases">
        <title>Planctomycetes of the genus Singulisphaera possess chitinolytic capabilities.</title>
        <authorList>
            <person name="Ivanova A."/>
        </authorList>
    </citation>
    <scope>NUCLEOTIDE SEQUENCE</scope>
    <source>
        <strain evidence="1">Ch08T</strain>
    </source>
</reference>
<gene>
    <name evidence="1" type="ORF">V5E97_00560</name>
</gene>
<accession>A0AAU7CH42</accession>
<dbReference type="Pfam" id="PF02810">
    <property type="entry name" value="SEC-C"/>
    <property type="match status" value="1"/>
</dbReference>
<dbReference type="AlphaFoldDB" id="A0AAU7CH42"/>
<evidence type="ECO:0000313" key="1">
    <source>
        <dbReference type="EMBL" id="XBH04540.1"/>
    </source>
</evidence>
<proteinExistence type="predicted"/>